<sequence>MINGITLTAQEALQQFSLPQLIGRKCVVVAQAYGNGSVDMVFGEIADPAACEIDEEKTAALFVEYQANDDWHIVDLEADAPLVLLEETA</sequence>
<protein>
    <submittedName>
        <fullName evidence="1">Uncharacterized protein</fullName>
    </submittedName>
</protein>
<proteinExistence type="predicted"/>
<dbReference type="EMBL" id="RRCF01000001">
    <property type="protein sequence ID" value="RRJ22551.1"/>
    <property type="molecule type" value="Genomic_DNA"/>
</dbReference>
<reference evidence="1 2" key="1">
    <citation type="submission" date="2018-11" db="EMBL/GenBank/DDBJ databases">
        <title>Draft genome analysis of Rheinheimera mesophila isolated from an industrial waste site.</title>
        <authorList>
            <person name="Yu Q."/>
            <person name="Qi Y."/>
            <person name="Zhang H."/>
            <person name="Lu Y."/>
            <person name="Pu J."/>
        </authorList>
    </citation>
    <scope>NUCLEOTIDE SEQUENCE [LARGE SCALE GENOMIC DNA]</scope>
    <source>
        <strain evidence="1 2">IITR13</strain>
    </source>
</reference>
<evidence type="ECO:0000313" key="1">
    <source>
        <dbReference type="EMBL" id="RRJ22551.1"/>
    </source>
</evidence>
<dbReference type="AlphaFoldDB" id="A0A3P3QMW8"/>
<dbReference type="Proteomes" id="UP000276260">
    <property type="component" value="Unassembled WGS sequence"/>
</dbReference>
<accession>A0A3P3QMW8</accession>
<organism evidence="1 2">
    <name type="scientific">Rheinheimera mesophila</name>
    <dbReference type="NCBI Taxonomy" id="1547515"/>
    <lineage>
        <taxon>Bacteria</taxon>
        <taxon>Pseudomonadati</taxon>
        <taxon>Pseudomonadota</taxon>
        <taxon>Gammaproteobacteria</taxon>
        <taxon>Chromatiales</taxon>
        <taxon>Chromatiaceae</taxon>
        <taxon>Rheinheimera</taxon>
    </lineage>
</organism>
<comment type="caution">
    <text evidence="1">The sequence shown here is derived from an EMBL/GenBank/DDBJ whole genome shotgun (WGS) entry which is preliminary data.</text>
</comment>
<evidence type="ECO:0000313" key="2">
    <source>
        <dbReference type="Proteomes" id="UP000276260"/>
    </source>
</evidence>
<dbReference type="RefSeq" id="WP_046521160.1">
    <property type="nucleotide sequence ID" value="NZ_LAVS01000090.1"/>
</dbReference>
<name>A0A3P3QMW8_9GAMM</name>
<gene>
    <name evidence="1" type="ORF">EIK76_00245</name>
</gene>
<keyword evidence="2" id="KW-1185">Reference proteome</keyword>